<organism evidence="2">
    <name type="scientific">marine sediment metagenome</name>
    <dbReference type="NCBI Taxonomy" id="412755"/>
    <lineage>
        <taxon>unclassified sequences</taxon>
        <taxon>metagenomes</taxon>
        <taxon>ecological metagenomes</taxon>
    </lineage>
</organism>
<gene>
    <name evidence="2" type="ORF">S06H3_17157</name>
</gene>
<sequence>MDITKLIGWLVFLAGILIIGFTLYSSYDIFTGKQPAPEFFKPSETQVSQTQATGLPTDLDQIQQMVGEQLKGFLPLDSITQFLNLGVWGILTGILIFGGAKISELGIRLIKK</sequence>
<feature type="transmembrane region" description="Helical" evidence="1">
    <location>
        <begin position="7"/>
        <end position="27"/>
    </location>
</feature>
<accession>X1MFB4</accession>
<reference evidence="2" key="1">
    <citation type="journal article" date="2014" name="Front. Microbiol.">
        <title>High frequency of phylogenetically diverse reductive dehalogenase-homologous genes in deep subseafloor sedimentary metagenomes.</title>
        <authorList>
            <person name="Kawai M."/>
            <person name="Futagami T."/>
            <person name="Toyoda A."/>
            <person name="Takaki Y."/>
            <person name="Nishi S."/>
            <person name="Hori S."/>
            <person name="Arai W."/>
            <person name="Tsubouchi T."/>
            <person name="Morono Y."/>
            <person name="Uchiyama I."/>
            <person name="Ito T."/>
            <person name="Fujiyama A."/>
            <person name="Inagaki F."/>
            <person name="Takami H."/>
        </authorList>
    </citation>
    <scope>NUCLEOTIDE SEQUENCE</scope>
    <source>
        <strain evidence="2">Expedition CK06-06</strain>
    </source>
</reference>
<dbReference type="AlphaFoldDB" id="X1MFB4"/>
<name>X1MFB4_9ZZZZ</name>
<keyword evidence="1" id="KW-0472">Membrane</keyword>
<protein>
    <submittedName>
        <fullName evidence="2">Uncharacterized protein</fullName>
    </submittedName>
</protein>
<comment type="caution">
    <text evidence="2">The sequence shown here is derived from an EMBL/GenBank/DDBJ whole genome shotgun (WGS) entry which is preliminary data.</text>
</comment>
<keyword evidence="1" id="KW-0812">Transmembrane</keyword>
<keyword evidence="1" id="KW-1133">Transmembrane helix</keyword>
<dbReference type="EMBL" id="BARV01008551">
    <property type="protein sequence ID" value="GAI05044.1"/>
    <property type="molecule type" value="Genomic_DNA"/>
</dbReference>
<feature type="transmembrane region" description="Helical" evidence="1">
    <location>
        <begin position="82"/>
        <end position="102"/>
    </location>
</feature>
<evidence type="ECO:0000256" key="1">
    <source>
        <dbReference type="SAM" id="Phobius"/>
    </source>
</evidence>
<proteinExistence type="predicted"/>
<evidence type="ECO:0000313" key="2">
    <source>
        <dbReference type="EMBL" id="GAI05044.1"/>
    </source>
</evidence>